<evidence type="ECO:0000259" key="2">
    <source>
        <dbReference type="PROSITE" id="PS51648"/>
    </source>
</evidence>
<gene>
    <name evidence="3" type="ORF">NP596_03325</name>
</gene>
<feature type="domain" description="YcgL" evidence="2">
    <location>
        <begin position="1"/>
        <end position="88"/>
    </location>
</feature>
<dbReference type="Pfam" id="PF05166">
    <property type="entry name" value="YcgL"/>
    <property type="match status" value="1"/>
</dbReference>
<organism evidence="3 4">
    <name type="scientific">Methylomonas rivi</name>
    <dbReference type="NCBI Taxonomy" id="2952226"/>
    <lineage>
        <taxon>Bacteria</taxon>
        <taxon>Pseudomonadati</taxon>
        <taxon>Pseudomonadota</taxon>
        <taxon>Gammaproteobacteria</taxon>
        <taxon>Methylococcales</taxon>
        <taxon>Methylococcaceae</taxon>
        <taxon>Methylomonas</taxon>
    </lineage>
</organism>
<dbReference type="Gene3D" id="3.10.510.20">
    <property type="entry name" value="YcgL domain"/>
    <property type="match status" value="1"/>
</dbReference>
<dbReference type="InterPro" id="IPR038068">
    <property type="entry name" value="YcgL-like_sf"/>
</dbReference>
<protein>
    <recommendedName>
        <fullName evidence="1">YcgL domain-containing protein NP596_03325</fullName>
    </recommendedName>
</protein>
<evidence type="ECO:0000313" key="4">
    <source>
        <dbReference type="Proteomes" id="UP001524586"/>
    </source>
</evidence>
<keyword evidence="4" id="KW-1185">Reference proteome</keyword>
<name>A0ABT1U0Y6_9GAMM</name>
<dbReference type="PANTHER" id="PTHR38109">
    <property type="entry name" value="PROTEIN YCGL"/>
    <property type="match status" value="1"/>
</dbReference>
<dbReference type="InterPro" id="IPR027354">
    <property type="entry name" value="YcgL_dom"/>
</dbReference>
<reference evidence="3 4" key="1">
    <citation type="submission" date="2022-07" db="EMBL/GenBank/DDBJ databases">
        <title>Methylomonas rivi sp. nov., Methylomonas rosea sp. nov., Methylomonas aureus sp. nov. and Methylomonas subterranea sp. nov., four novel methanotrophs isolated from a freshwater creek and the deep terrestrial subsurface.</title>
        <authorList>
            <person name="Abin C."/>
            <person name="Sankaranarayanan K."/>
            <person name="Garner C."/>
            <person name="Sindelar R."/>
            <person name="Kotary K."/>
            <person name="Garner R."/>
            <person name="Barclay S."/>
            <person name="Lawson P."/>
            <person name="Krumholz L."/>
        </authorList>
    </citation>
    <scope>NUCLEOTIDE SEQUENCE [LARGE SCALE GENOMIC DNA]</scope>
    <source>
        <strain evidence="3 4">WSC-6</strain>
    </source>
</reference>
<evidence type="ECO:0000313" key="3">
    <source>
        <dbReference type="EMBL" id="MCQ8127479.1"/>
    </source>
</evidence>
<dbReference type="PROSITE" id="PS51648">
    <property type="entry name" value="YCGL"/>
    <property type="match status" value="1"/>
</dbReference>
<dbReference type="SUPFAM" id="SSF160191">
    <property type="entry name" value="YcgL-like"/>
    <property type="match status" value="1"/>
</dbReference>
<dbReference type="PANTHER" id="PTHR38109:SF1">
    <property type="entry name" value="PROTEIN YCGL"/>
    <property type="match status" value="1"/>
</dbReference>
<sequence>MLCFIYKSLKKEELYLYLDKKDDFSALPENLFNSFGPLQFVMELQLSAERKLAREDAVKVIASLENKGFYVQMPPVVVPSALRVANHQLH</sequence>
<dbReference type="Proteomes" id="UP001524586">
    <property type="component" value="Unassembled WGS sequence"/>
</dbReference>
<dbReference type="RefSeq" id="WP_256613805.1">
    <property type="nucleotide sequence ID" value="NZ_JANIBK010000009.1"/>
</dbReference>
<accession>A0ABT1U0Y6</accession>
<dbReference type="HAMAP" id="MF_01866">
    <property type="entry name" value="UPF0745"/>
    <property type="match status" value="1"/>
</dbReference>
<proteinExistence type="inferred from homology"/>
<comment type="caution">
    <text evidence="3">The sequence shown here is derived from an EMBL/GenBank/DDBJ whole genome shotgun (WGS) entry which is preliminary data.</text>
</comment>
<dbReference type="EMBL" id="JANIBK010000009">
    <property type="protein sequence ID" value="MCQ8127479.1"/>
    <property type="molecule type" value="Genomic_DNA"/>
</dbReference>
<evidence type="ECO:0000256" key="1">
    <source>
        <dbReference type="HAMAP-Rule" id="MF_01866"/>
    </source>
</evidence>